<feature type="compositionally biased region" description="Polar residues" evidence="2">
    <location>
        <begin position="1721"/>
        <end position="1731"/>
    </location>
</feature>
<dbReference type="InterPro" id="IPR008969">
    <property type="entry name" value="CarboxyPept-like_regulatory"/>
</dbReference>
<dbReference type="PROSITE" id="PS51272">
    <property type="entry name" value="SLH"/>
    <property type="match status" value="2"/>
</dbReference>
<feature type="domain" description="SLH" evidence="4">
    <location>
        <begin position="1630"/>
        <end position="1688"/>
    </location>
</feature>
<dbReference type="Pfam" id="PF01345">
    <property type="entry name" value="DUF11"/>
    <property type="match status" value="1"/>
</dbReference>
<evidence type="ECO:0000259" key="3">
    <source>
        <dbReference type="PROSITE" id="PS51127"/>
    </source>
</evidence>
<dbReference type="PROSITE" id="PS51127">
    <property type="entry name" value="BIG1"/>
    <property type="match status" value="1"/>
</dbReference>
<dbReference type="Gene3D" id="2.60.40.3440">
    <property type="match status" value="1"/>
</dbReference>
<feature type="compositionally biased region" description="Low complexity" evidence="2">
    <location>
        <begin position="1371"/>
        <end position="1390"/>
    </location>
</feature>
<feature type="region of interest" description="Disordered" evidence="2">
    <location>
        <begin position="1707"/>
        <end position="1731"/>
    </location>
</feature>
<evidence type="ECO:0000256" key="1">
    <source>
        <dbReference type="ARBA" id="ARBA00010116"/>
    </source>
</evidence>
<evidence type="ECO:0000259" key="4">
    <source>
        <dbReference type="PROSITE" id="PS51272"/>
    </source>
</evidence>
<dbReference type="EMBL" id="VNJK01000001">
    <property type="protein sequence ID" value="TVX93534.1"/>
    <property type="molecule type" value="Genomic_DNA"/>
</dbReference>
<feature type="region of interest" description="Disordered" evidence="2">
    <location>
        <begin position="1367"/>
        <end position="1399"/>
    </location>
</feature>
<dbReference type="InterPro" id="IPR003344">
    <property type="entry name" value="Big_1_dom"/>
</dbReference>
<dbReference type="InterPro" id="IPR008964">
    <property type="entry name" value="Invasin/intimin_cell_adhesion"/>
</dbReference>
<dbReference type="InterPro" id="IPR001434">
    <property type="entry name" value="OmcB-like_DUF11"/>
</dbReference>
<dbReference type="SMART" id="SM00634">
    <property type="entry name" value="BID_1"/>
    <property type="match status" value="1"/>
</dbReference>
<keyword evidence="6" id="KW-1185">Reference proteome</keyword>
<dbReference type="PANTHER" id="PTHR43308:SF5">
    <property type="entry name" value="S-LAYER PROTEIN _ PEPTIDOGLYCAN ENDO-BETA-N-ACETYLGLUCOSAMINIDASE"/>
    <property type="match status" value="1"/>
</dbReference>
<sequence>MLLYVSLPALLYEGVESMTEKQQSKSTLKRKGALGKRIGALLMTFVLLCAQLMVPLGPVKAAVPTSVDGGTFFVDSDNWGGGASNSAADGDLDLGLKNQNKTGDNYSKYPVEFKIPNVNKIPTKSAQLLIRALDVDEYNAAANNNGEWDRVYFSSSASDIALGSPYTPWKTTADWNNSIAGSGISPNGTGYKKEITEGAYLGTLSGQNAKWNTTVLNFKPNEFHRITQGDNYVGITIHHYYQDVRPDAPNTNWQMTVDWAQLIIDGGSRKSGEIDKADLKVEPGKVTIDTGFIPKVPGNYAMEVNVIEKSKVGNQEVERNLGLSQKLFPGADTGKTENWNNIVITDGTIDPSKEYVVNVILFEDRGNGRQQEGNTNAGEAQHVVTFSTHDPLVADIAKSAYRSVPTAFSANDFKSKYFKINGGAPNGDNLQSVKIVTLPDSTKGQLQLNGVAVTANQLIPVNELDKLAFVPVAAGFDGTVDFLWNGYNGTKFAVDDAKVTVNSSPEVKDIRKVMKAGDAELPFTNAGDFAPNYIDPGNEPLEKVRIDTLPDPTKGKLVLVPSSGPAVDVTVGQEIAAADIDRLKFIPAPDAAGTVDFKWSGSDGLQYSLESKTVTIVINTPPVIGQVNKSGTIGATIDFATADFSAAPAYNDKDGDLLEKVQILVPTDLASKGRLKYMSSVTGAVYLNPGSTVTLTTAEVGSLQFETSPTLPEGSIVSIPWHGFDGMHQSEQSGSINISYNGIPVAESVTVEANEGQPSVSIVLRGTDRESVTGITYGIITNPINGTLTKDPADPTGATWIYTPNVGFTFGQDSFTYGVTDQDGNTSVSPGMVAITLHKALNGWTGNKQEGDAEPARAIPNQPLKLSAVSSIAAEGVTATVNGTSVPLTLSNAATWAADGFKKWESTDYIVPANLIGGKHTVTYVAINGAGAVVQTEAVDKLADNDYKVATSSLSLIANPASILGDGKSSTVLTAKLQDESGKPIAGVEVVFSAPSNTGQFVGGNKAVTNAEGIAQVTYQSGKITGVASQEIPLKAVVNDTKLGLSAEKEIKITFLPASIKGVVTSGDSNKPVAGASVRVTLDLNGDGVITPGVDFDETVVTDQHGAYSVVVPKGDVTYDLTVTQHVMIGGVSTPVSYKQKAAVGEVTGAGNQSFDSDRTATGIVLFKQPNGSTSLLAPEVLNKASVYLKKQDGTYVMHNGAPKAFPLQGQGVFSADGIAIGEYELEVRYEVAPGQSIIVSRGPVKVTASGEMNISTELIDPYGTITDAVTNKVIEGAKVTLQYANTPRNIAKGLVPGQGVKLPAIAGFAPNDNASPEQLSDANGFYAYMVYPETDYVLVVTKSGYESYTSPVLSVEREIVRHDLKLKPINSGNNSNGSDNSNNNGGNPVSPVPTPDPTTKLALQMEIDKNKVKEGEKSHLTISYKNASTSPVSSAEVRITLPEGVVVVDAAGGVVTGNTIVWKVSNIASGKGDSFKPVIQWPQMKAADTIFDIHGEFAVNGNNDSKAKAVIKVNVFSDRFGTLKHPRYIVGFPDKEFKPNGYLTRAELAAIVARLTEPGGVSNDKLSYTDIRSGHWATNSIKIATKHGYFSGYKDNTFRPDAPVTRGELASVMSRFLKLDVYAPVSHHFTDSSEHWSGNTIEALYRGKFLGGYTDGTFKPSQHINRVEAVTMINRMLFRGPLKGLDPLFPDMPISHWGFGDVQEATVSHESTRNEDGSETWKSTLSSPIK</sequence>
<dbReference type="OrthoDB" id="283370at2"/>
<feature type="domain" description="SLH" evidence="4">
    <location>
        <begin position="1565"/>
        <end position="1628"/>
    </location>
</feature>
<dbReference type="SUPFAM" id="SSF49464">
    <property type="entry name" value="Carboxypeptidase regulatory domain-like"/>
    <property type="match status" value="2"/>
</dbReference>
<feature type="domain" description="Big-1" evidence="3">
    <location>
        <begin position="953"/>
        <end position="1056"/>
    </location>
</feature>
<reference evidence="5 6" key="1">
    <citation type="submission" date="2019-07" db="EMBL/GenBank/DDBJ databases">
        <authorList>
            <person name="Kim J."/>
        </authorList>
    </citation>
    <scope>NUCLEOTIDE SEQUENCE [LARGE SCALE GENOMIC DNA]</scope>
    <source>
        <strain evidence="5 6">N4</strain>
    </source>
</reference>
<comment type="similarity">
    <text evidence="1">Belongs to the intimin/invasin family.</text>
</comment>
<dbReference type="Pfam" id="PF02369">
    <property type="entry name" value="Big_1"/>
    <property type="match status" value="1"/>
</dbReference>
<dbReference type="Proteomes" id="UP000318102">
    <property type="component" value="Unassembled WGS sequence"/>
</dbReference>
<dbReference type="Pfam" id="PF17963">
    <property type="entry name" value="Big_9"/>
    <property type="match status" value="1"/>
</dbReference>
<dbReference type="InterPro" id="IPR051465">
    <property type="entry name" value="Cell_Envelope_Struct_Comp"/>
</dbReference>
<evidence type="ECO:0000256" key="2">
    <source>
        <dbReference type="SAM" id="MobiDB-lite"/>
    </source>
</evidence>
<comment type="caution">
    <text evidence="5">The sequence shown here is derived from an EMBL/GenBank/DDBJ whole genome shotgun (WGS) entry which is preliminary data.</text>
</comment>
<protein>
    <submittedName>
        <fullName evidence="5">Uncharacterized protein</fullName>
    </submittedName>
</protein>
<accession>A0A559J0X3</accession>
<gene>
    <name evidence="5" type="ORF">FPZ44_11005</name>
</gene>
<dbReference type="InterPro" id="IPR001119">
    <property type="entry name" value="SLH_dom"/>
</dbReference>
<evidence type="ECO:0000313" key="6">
    <source>
        <dbReference type="Proteomes" id="UP000318102"/>
    </source>
</evidence>
<dbReference type="Gene3D" id="2.60.40.10">
    <property type="entry name" value="Immunoglobulins"/>
    <property type="match status" value="1"/>
</dbReference>
<dbReference type="Gene3D" id="2.60.40.1120">
    <property type="entry name" value="Carboxypeptidase-like, regulatory domain"/>
    <property type="match status" value="2"/>
</dbReference>
<dbReference type="Pfam" id="PF00395">
    <property type="entry name" value="SLH"/>
    <property type="match status" value="3"/>
</dbReference>
<proteinExistence type="inferred from homology"/>
<dbReference type="SUPFAM" id="SSF49373">
    <property type="entry name" value="Invasin/intimin cell-adhesion fragments"/>
    <property type="match status" value="1"/>
</dbReference>
<organism evidence="5 6">
    <name type="scientific">Paenibacillus agilis</name>
    <dbReference type="NCBI Taxonomy" id="3020863"/>
    <lineage>
        <taxon>Bacteria</taxon>
        <taxon>Bacillati</taxon>
        <taxon>Bacillota</taxon>
        <taxon>Bacilli</taxon>
        <taxon>Bacillales</taxon>
        <taxon>Paenibacillaceae</taxon>
        <taxon>Paenibacillus</taxon>
    </lineage>
</organism>
<dbReference type="PANTHER" id="PTHR43308">
    <property type="entry name" value="OUTER MEMBRANE PROTEIN ALPHA-RELATED"/>
    <property type="match status" value="1"/>
</dbReference>
<name>A0A559J0X3_9BACL</name>
<dbReference type="InterPro" id="IPR013783">
    <property type="entry name" value="Ig-like_fold"/>
</dbReference>
<evidence type="ECO:0000313" key="5">
    <source>
        <dbReference type="EMBL" id="TVX93534.1"/>
    </source>
</evidence>